<evidence type="ECO:0000256" key="6">
    <source>
        <dbReference type="ARBA" id="ARBA00023002"/>
    </source>
</evidence>
<feature type="region of interest" description="Disordered" evidence="10">
    <location>
        <begin position="315"/>
        <end position="403"/>
    </location>
</feature>
<evidence type="ECO:0000256" key="8">
    <source>
        <dbReference type="ARBA" id="ARBA00048342"/>
    </source>
</evidence>
<feature type="compositionally biased region" description="Polar residues" evidence="10">
    <location>
        <begin position="315"/>
        <end position="328"/>
    </location>
</feature>
<dbReference type="SUPFAM" id="SSF51395">
    <property type="entry name" value="FMN-linked oxidoreductases"/>
    <property type="match status" value="1"/>
</dbReference>
<dbReference type="Pfam" id="PF01207">
    <property type="entry name" value="Dus"/>
    <property type="match status" value="1"/>
</dbReference>
<comment type="catalytic activity">
    <reaction evidence="9">
        <text>a 5,6-dihydrouridine in mRNA + NADP(+) = a uridine in mRNA + NADPH + H(+)</text>
        <dbReference type="Rhea" id="RHEA:69855"/>
        <dbReference type="Rhea" id="RHEA-COMP:14658"/>
        <dbReference type="Rhea" id="RHEA-COMP:17789"/>
        <dbReference type="ChEBI" id="CHEBI:15378"/>
        <dbReference type="ChEBI" id="CHEBI:57783"/>
        <dbReference type="ChEBI" id="CHEBI:58349"/>
        <dbReference type="ChEBI" id="CHEBI:65315"/>
        <dbReference type="ChEBI" id="CHEBI:74443"/>
    </reaction>
    <physiologicalReaction direction="right-to-left" evidence="9">
        <dbReference type="Rhea" id="RHEA:69857"/>
    </physiologicalReaction>
</comment>
<evidence type="ECO:0000313" key="12">
    <source>
        <dbReference type="EMBL" id="ODQ66299.1"/>
    </source>
</evidence>
<dbReference type="GO" id="GO:0005737">
    <property type="term" value="C:cytoplasm"/>
    <property type="evidence" value="ECO:0007669"/>
    <property type="project" value="TreeGrafter"/>
</dbReference>
<dbReference type="OrthoDB" id="10262250at2759"/>
<feature type="compositionally biased region" description="Basic and acidic residues" evidence="10">
    <location>
        <begin position="349"/>
        <end position="363"/>
    </location>
</feature>
<keyword evidence="4" id="KW-0507">mRNA processing</keyword>
<dbReference type="Gene3D" id="3.20.20.70">
    <property type="entry name" value="Aldolase class I"/>
    <property type="match status" value="1"/>
</dbReference>
<accession>A0A1E3PLI3</accession>
<evidence type="ECO:0000313" key="13">
    <source>
        <dbReference type="Proteomes" id="UP000095009"/>
    </source>
</evidence>
<dbReference type="Proteomes" id="UP000095009">
    <property type="component" value="Unassembled WGS sequence"/>
</dbReference>
<evidence type="ECO:0000256" key="4">
    <source>
        <dbReference type="ARBA" id="ARBA00022664"/>
    </source>
</evidence>
<keyword evidence="5" id="KW-0819">tRNA processing</keyword>
<keyword evidence="2" id="KW-0285">Flavoprotein</keyword>
<dbReference type="GO" id="GO:0006397">
    <property type="term" value="P:mRNA processing"/>
    <property type="evidence" value="ECO:0007669"/>
    <property type="project" value="UniProtKB-KW"/>
</dbReference>
<keyword evidence="13" id="KW-1185">Reference proteome</keyword>
<feature type="domain" description="DUS-like FMN-binding" evidence="11">
    <location>
        <begin position="10"/>
        <end position="272"/>
    </location>
</feature>
<evidence type="ECO:0000256" key="2">
    <source>
        <dbReference type="ARBA" id="ARBA00022630"/>
    </source>
</evidence>
<dbReference type="InterPro" id="IPR013785">
    <property type="entry name" value="Aldolase_TIM"/>
</dbReference>
<comment type="cofactor">
    <cofactor evidence="1">
        <name>FMN</name>
        <dbReference type="ChEBI" id="CHEBI:58210"/>
    </cofactor>
</comment>
<gene>
    <name evidence="12" type="ORF">NADFUDRAFT_23165</name>
</gene>
<dbReference type="AlphaFoldDB" id="A0A1E3PLI3"/>
<organism evidence="12 13">
    <name type="scientific">Nadsonia fulvescens var. elongata DSM 6958</name>
    <dbReference type="NCBI Taxonomy" id="857566"/>
    <lineage>
        <taxon>Eukaryota</taxon>
        <taxon>Fungi</taxon>
        <taxon>Dikarya</taxon>
        <taxon>Ascomycota</taxon>
        <taxon>Saccharomycotina</taxon>
        <taxon>Dipodascomycetes</taxon>
        <taxon>Dipodascales</taxon>
        <taxon>Dipodascales incertae sedis</taxon>
        <taxon>Nadsonia</taxon>
    </lineage>
</organism>
<evidence type="ECO:0000256" key="5">
    <source>
        <dbReference type="ARBA" id="ARBA00022694"/>
    </source>
</evidence>
<keyword evidence="7" id="KW-0520">NAD</keyword>
<dbReference type="InterPro" id="IPR018517">
    <property type="entry name" value="tRNA_hU_synthase_CS"/>
</dbReference>
<evidence type="ECO:0000256" key="9">
    <source>
        <dbReference type="ARBA" id="ARBA00049447"/>
    </source>
</evidence>
<dbReference type="PROSITE" id="PS01136">
    <property type="entry name" value="UPF0034"/>
    <property type="match status" value="1"/>
</dbReference>
<dbReference type="InterPro" id="IPR052582">
    <property type="entry name" value="tRNA-DUS-like"/>
</dbReference>
<comment type="catalytic activity">
    <reaction evidence="8">
        <text>a 5,6-dihydrouridine in mRNA + NAD(+) = a uridine in mRNA + NADH + H(+)</text>
        <dbReference type="Rhea" id="RHEA:69851"/>
        <dbReference type="Rhea" id="RHEA-COMP:14658"/>
        <dbReference type="Rhea" id="RHEA-COMP:17789"/>
        <dbReference type="ChEBI" id="CHEBI:15378"/>
        <dbReference type="ChEBI" id="CHEBI:57540"/>
        <dbReference type="ChEBI" id="CHEBI:57945"/>
        <dbReference type="ChEBI" id="CHEBI:65315"/>
        <dbReference type="ChEBI" id="CHEBI:74443"/>
    </reaction>
    <physiologicalReaction direction="right-to-left" evidence="8">
        <dbReference type="Rhea" id="RHEA:69853"/>
    </physiologicalReaction>
</comment>
<dbReference type="EMBL" id="KV454408">
    <property type="protein sequence ID" value="ODQ66299.1"/>
    <property type="molecule type" value="Genomic_DNA"/>
</dbReference>
<evidence type="ECO:0000256" key="1">
    <source>
        <dbReference type="ARBA" id="ARBA00001917"/>
    </source>
</evidence>
<sequence>MVNYRGALVLAPMVRISELPMRLMSLKYGADLVWGPEIVDKKIIQCERIWNEKIKCTEFIHKESKVNSVVFRTAPAFEKGKLIFQMGTADPVLAVQAAKVVAADVDGIDVNSGCPKHFSIHSGMGAALLRKPDVLESILRALVTEVGIPFDVSISVKIRILETEEETLTLVRRLVKTGIKCLTVHCRTTPMRPREAVIRDSLSKIADLCRESGVACLVNGDVQGRWELEELIQKYGVDGAMIARAAEANPSCFRKEGIIPWEEVIKEFLTCSTQYDNFISNIKYCLLKMIPGKSETFRPIAQSRTVDQMIGHLNMNSEMPAPNSTTLEPAQKTEERKTNDSQNIAKAENITEVKKSTENKKGNEISSLKTDNAEIFPPSLKRQRNTTPEINISLKRQDIEAKS</sequence>
<evidence type="ECO:0000256" key="7">
    <source>
        <dbReference type="ARBA" id="ARBA00023027"/>
    </source>
</evidence>
<evidence type="ECO:0000256" key="10">
    <source>
        <dbReference type="SAM" id="MobiDB-lite"/>
    </source>
</evidence>
<dbReference type="GO" id="GO:0050660">
    <property type="term" value="F:flavin adenine dinucleotide binding"/>
    <property type="evidence" value="ECO:0007669"/>
    <property type="project" value="InterPro"/>
</dbReference>
<proteinExistence type="predicted"/>
<keyword evidence="3" id="KW-0288">FMN</keyword>
<dbReference type="PANTHER" id="PTHR45936">
    <property type="entry name" value="TRNA-DIHYDROURIDINE(20) SYNTHASE [NAD(P)+]-LIKE"/>
    <property type="match status" value="1"/>
</dbReference>
<dbReference type="CDD" id="cd02801">
    <property type="entry name" value="DUS_like_FMN"/>
    <property type="match status" value="1"/>
</dbReference>
<dbReference type="GO" id="GO:0017150">
    <property type="term" value="F:tRNA dihydrouridine synthase activity"/>
    <property type="evidence" value="ECO:0007669"/>
    <property type="project" value="InterPro"/>
</dbReference>
<evidence type="ECO:0000256" key="3">
    <source>
        <dbReference type="ARBA" id="ARBA00022643"/>
    </source>
</evidence>
<reference evidence="12 13" key="1">
    <citation type="journal article" date="2016" name="Proc. Natl. Acad. Sci. U.S.A.">
        <title>Comparative genomics of biotechnologically important yeasts.</title>
        <authorList>
            <person name="Riley R."/>
            <person name="Haridas S."/>
            <person name="Wolfe K.H."/>
            <person name="Lopes M.R."/>
            <person name="Hittinger C.T."/>
            <person name="Goeker M."/>
            <person name="Salamov A.A."/>
            <person name="Wisecaver J.H."/>
            <person name="Long T.M."/>
            <person name="Calvey C.H."/>
            <person name="Aerts A.L."/>
            <person name="Barry K.W."/>
            <person name="Choi C."/>
            <person name="Clum A."/>
            <person name="Coughlan A.Y."/>
            <person name="Deshpande S."/>
            <person name="Douglass A.P."/>
            <person name="Hanson S.J."/>
            <person name="Klenk H.-P."/>
            <person name="LaButti K.M."/>
            <person name="Lapidus A."/>
            <person name="Lindquist E.A."/>
            <person name="Lipzen A.M."/>
            <person name="Meier-Kolthoff J.P."/>
            <person name="Ohm R.A."/>
            <person name="Otillar R.P."/>
            <person name="Pangilinan J.L."/>
            <person name="Peng Y."/>
            <person name="Rokas A."/>
            <person name="Rosa C.A."/>
            <person name="Scheuner C."/>
            <person name="Sibirny A.A."/>
            <person name="Slot J.C."/>
            <person name="Stielow J.B."/>
            <person name="Sun H."/>
            <person name="Kurtzman C.P."/>
            <person name="Blackwell M."/>
            <person name="Grigoriev I.V."/>
            <person name="Jeffries T.W."/>
        </authorList>
    </citation>
    <scope>NUCLEOTIDE SEQUENCE [LARGE SCALE GENOMIC DNA]</scope>
    <source>
        <strain evidence="12 13">DSM 6958</strain>
    </source>
</reference>
<evidence type="ECO:0000259" key="11">
    <source>
        <dbReference type="Pfam" id="PF01207"/>
    </source>
</evidence>
<keyword evidence="6" id="KW-0560">Oxidoreductase</keyword>
<dbReference type="InterPro" id="IPR035587">
    <property type="entry name" value="DUS-like_FMN-bd"/>
</dbReference>
<protein>
    <submittedName>
        <fullName evidence="12">FMN-linked oxidoreductase</fullName>
    </submittedName>
</protein>
<dbReference type="PANTHER" id="PTHR45936:SF1">
    <property type="entry name" value="TRNA-DIHYDROURIDINE(20) SYNTHASE [NAD(P)+]-LIKE"/>
    <property type="match status" value="1"/>
</dbReference>
<name>A0A1E3PLI3_9ASCO</name>
<dbReference type="STRING" id="857566.A0A1E3PLI3"/>